<organism evidence="2 3">
    <name type="scientific">Campylobacter hominis (strain ATCC BAA-381 / DSM 21671 / CCUG 45161 / LMG 19568 / NCTC 13146 / CH001A)</name>
    <dbReference type="NCBI Taxonomy" id="360107"/>
    <lineage>
        <taxon>Bacteria</taxon>
        <taxon>Pseudomonadati</taxon>
        <taxon>Campylobacterota</taxon>
        <taxon>Epsilonproteobacteria</taxon>
        <taxon>Campylobacterales</taxon>
        <taxon>Campylobacteraceae</taxon>
        <taxon>Campylobacter</taxon>
    </lineage>
</organism>
<name>A7I138_CAMHC</name>
<dbReference type="PANTHER" id="PTHR30399:SF1">
    <property type="entry name" value="UTP PYROPHOSPHATASE"/>
    <property type="match status" value="1"/>
</dbReference>
<protein>
    <recommendedName>
        <fullName evidence="1">YgjP-like metallopeptidase domain-containing protein</fullName>
    </recommendedName>
</protein>
<dbReference type="HOGENOM" id="CLU_065947_1_1_7"/>
<sequence length="215" mass="25846">MALEKQKMDKQKISLNFENNEVYVIFKKIKYAHIRISQNGEIIISAPKFYDKNDILKILQINEKWIEKALLKFQKNKLEPGKARFLGKTFDVKFGHDGCKISENEILCFDKTSLENFKKEFLREKILNFIQKFQPFINKKINRVTLRKMNTRWGSCNTKKGYLNFSTKLAEKPLDFIEYVVLHEMTHLIFPHHKPEFYDFIKKIMPDFRKIEKMR</sequence>
<dbReference type="EMBL" id="CP000776">
    <property type="protein sequence ID" value="ABS51321.1"/>
    <property type="molecule type" value="Genomic_DNA"/>
</dbReference>
<proteinExistence type="predicted"/>
<dbReference type="PANTHER" id="PTHR30399">
    <property type="entry name" value="UNCHARACTERIZED PROTEIN YGJP"/>
    <property type="match status" value="1"/>
</dbReference>
<evidence type="ECO:0000313" key="3">
    <source>
        <dbReference type="Proteomes" id="UP000002407"/>
    </source>
</evidence>
<dbReference type="STRING" id="360107.CHAB381_0647"/>
<gene>
    <name evidence="2" type="ordered locus">CHAB381_0647</name>
</gene>
<dbReference type="AlphaFoldDB" id="A7I138"/>
<accession>A7I138</accession>
<dbReference type="CDD" id="cd07344">
    <property type="entry name" value="M48_yhfN_like"/>
    <property type="match status" value="1"/>
</dbReference>
<dbReference type="Gene3D" id="3.30.2010.10">
    <property type="entry name" value="Metalloproteases ('zincins'), catalytic domain"/>
    <property type="match status" value="1"/>
</dbReference>
<dbReference type="KEGG" id="cha:CHAB381_0647"/>
<evidence type="ECO:0000259" key="1">
    <source>
        <dbReference type="Pfam" id="PF01863"/>
    </source>
</evidence>
<evidence type="ECO:0000313" key="2">
    <source>
        <dbReference type="EMBL" id="ABS51321.1"/>
    </source>
</evidence>
<reference evidence="3" key="1">
    <citation type="submission" date="2007-07" db="EMBL/GenBank/DDBJ databases">
        <title>Complete genome sequence of Campylobacter hominis ATCC BAA-381, a commensal isolated from the human gastrointestinal tract.</title>
        <authorList>
            <person name="Fouts D.E."/>
            <person name="Mongodin E.F."/>
            <person name="Puiu D."/>
            <person name="Sebastian Y."/>
            <person name="Miller W.G."/>
            <person name="Mandrell R.E."/>
            <person name="Nelson K.E."/>
        </authorList>
    </citation>
    <scope>NUCLEOTIDE SEQUENCE [LARGE SCALE GENOMIC DNA]</scope>
    <source>
        <strain evidence="3">ATCC BAA-381 / LMG 19568 / NCTC 13146 / CH001A</strain>
    </source>
</reference>
<dbReference type="eggNOG" id="COG1451">
    <property type="taxonomic scope" value="Bacteria"/>
</dbReference>
<keyword evidence="3" id="KW-1185">Reference proteome</keyword>
<dbReference type="InterPro" id="IPR053136">
    <property type="entry name" value="UTP_pyrophosphatase-like"/>
</dbReference>
<dbReference type="InterPro" id="IPR002725">
    <property type="entry name" value="YgjP-like_metallopeptidase"/>
</dbReference>
<dbReference type="Proteomes" id="UP000002407">
    <property type="component" value="Chromosome"/>
</dbReference>
<dbReference type="Pfam" id="PF01863">
    <property type="entry name" value="YgjP-like"/>
    <property type="match status" value="1"/>
</dbReference>
<feature type="domain" description="YgjP-like metallopeptidase" evidence="1">
    <location>
        <begin position="30"/>
        <end position="212"/>
    </location>
</feature>